<evidence type="ECO:0000256" key="2">
    <source>
        <dbReference type="SAM" id="SignalP"/>
    </source>
</evidence>
<dbReference type="RefSeq" id="WP_254576295.1">
    <property type="nucleotide sequence ID" value="NZ_CP100595.1"/>
</dbReference>
<evidence type="ECO:0000313" key="4">
    <source>
        <dbReference type="EMBL" id="UTJ06115.1"/>
    </source>
</evidence>
<feature type="domain" description="Outer membrane protein beta-barrel" evidence="3">
    <location>
        <begin position="13"/>
        <end position="186"/>
    </location>
</feature>
<dbReference type="InterPro" id="IPR011250">
    <property type="entry name" value="OMP/PagP_B-barrel"/>
</dbReference>
<evidence type="ECO:0000256" key="1">
    <source>
        <dbReference type="ARBA" id="ARBA00022729"/>
    </source>
</evidence>
<keyword evidence="1 2" id="KW-0732">Signal</keyword>
<feature type="chain" id="PRO_5046958288" evidence="2">
    <location>
        <begin position="23"/>
        <end position="197"/>
    </location>
</feature>
<dbReference type="SUPFAM" id="SSF56925">
    <property type="entry name" value="OMPA-like"/>
    <property type="match status" value="1"/>
</dbReference>
<dbReference type="Gene3D" id="2.40.160.20">
    <property type="match status" value="1"/>
</dbReference>
<feature type="signal peptide" evidence="2">
    <location>
        <begin position="1"/>
        <end position="22"/>
    </location>
</feature>
<proteinExistence type="predicted"/>
<organism evidence="4 5">
    <name type="scientific">Arcobacter roscoffensis</name>
    <dbReference type="NCBI Taxonomy" id="2961520"/>
    <lineage>
        <taxon>Bacteria</taxon>
        <taxon>Pseudomonadati</taxon>
        <taxon>Campylobacterota</taxon>
        <taxon>Epsilonproteobacteria</taxon>
        <taxon>Campylobacterales</taxon>
        <taxon>Arcobacteraceae</taxon>
        <taxon>Arcobacter</taxon>
    </lineage>
</organism>
<evidence type="ECO:0000313" key="5">
    <source>
        <dbReference type="Proteomes" id="UP001060012"/>
    </source>
</evidence>
<evidence type="ECO:0000259" key="3">
    <source>
        <dbReference type="Pfam" id="PF13505"/>
    </source>
</evidence>
<name>A0ABY5E4L3_9BACT</name>
<dbReference type="Pfam" id="PF13505">
    <property type="entry name" value="OMP_b-brl"/>
    <property type="match status" value="1"/>
</dbReference>
<accession>A0ABY5E4L3</accession>
<dbReference type="EMBL" id="CP100595">
    <property type="protein sequence ID" value="UTJ06115.1"/>
    <property type="molecule type" value="Genomic_DNA"/>
</dbReference>
<gene>
    <name evidence="4" type="ORF">NJU99_12805</name>
</gene>
<dbReference type="Proteomes" id="UP001060012">
    <property type="component" value="Chromosome"/>
</dbReference>
<protein>
    <submittedName>
        <fullName evidence="4">Porin family protein</fullName>
    </submittedName>
</protein>
<sequence>MKKILISTISSTLLVTSLSANSSEKNLFASIQYGFTHINNDKKDTAGTVSLIEEQDSSSESVNLEFGYEYSKNIDLSVNYQLVSSDDVDLNNIYLQSKYKFENKNFTPYVGAILGYSELKWNKAPINTLNNDTKSSSYIVGANAGILYPMSNSTDLVLNYTLAYMGHKAELSTTSTNNADLKHDLLNTVSFGIRFNF</sequence>
<dbReference type="InterPro" id="IPR027385">
    <property type="entry name" value="Beta-barrel_OMP"/>
</dbReference>
<reference evidence="4" key="1">
    <citation type="submission" date="2022-07" db="EMBL/GenBank/DDBJ databases">
        <title>Arcobacter roscoffensis sp. nov., a marine bacterium isolated from coastal seawater collected from Roscoff, France.</title>
        <authorList>
            <person name="Pascual J."/>
            <person name="Lepeaux C."/>
            <person name="Methner A."/>
            <person name="Overmann J."/>
        </authorList>
    </citation>
    <scope>NUCLEOTIDE SEQUENCE</scope>
    <source>
        <strain evidence="4">ARW1-2F2</strain>
    </source>
</reference>
<keyword evidence="5" id="KW-1185">Reference proteome</keyword>